<evidence type="ECO:0000313" key="2">
    <source>
        <dbReference type="EMBL" id="GID15217.1"/>
    </source>
</evidence>
<organism evidence="2 3">
    <name type="scientific">Actinocatenispora rupis</name>
    <dbReference type="NCBI Taxonomy" id="519421"/>
    <lineage>
        <taxon>Bacteria</taxon>
        <taxon>Bacillati</taxon>
        <taxon>Actinomycetota</taxon>
        <taxon>Actinomycetes</taxon>
        <taxon>Micromonosporales</taxon>
        <taxon>Micromonosporaceae</taxon>
        <taxon>Actinocatenispora</taxon>
    </lineage>
</organism>
<comment type="caution">
    <text evidence="2">The sequence shown here is derived from an EMBL/GenBank/DDBJ whole genome shotgun (WGS) entry which is preliminary data.</text>
</comment>
<dbReference type="EMBL" id="BOMB01000040">
    <property type="protein sequence ID" value="GID15217.1"/>
    <property type="molecule type" value="Genomic_DNA"/>
</dbReference>
<evidence type="ECO:0000256" key="1">
    <source>
        <dbReference type="SAM" id="MobiDB-lite"/>
    </source>
</evidence>
<dbReference type="Proteomes" id="UP000612808">
    <property type="component" value="Unassembled WGS sequence"/>
</dbReference>
<name>A0A8J3NFF2_9ACTN</name>
<proteinExistence type="predicted"/>
<dbReference type="AlphaFoldDB" id="A0A8J3NFF2"/>
<gene>
    <name evidence="2" type="ORF">Aru02nite_61060</name>
</gene>
<protein>
    <submittedName>
        <fullName evidence="2">Uncharacterized protein</fullName>
    </submittedName>
</protein>
<sequence>MTARTDSLRSVILDAPKTIQIAASAIRSTSATQLPGSVRSKRVQYAKDRGVGWSSVIVAVPVSRVCVQSAMAARAPSTGAGPVRATRDRIVPMGTRVVAGASAVRDRDAPHARNFHRTADDYPGMGVTRGTERGLRRARPAASVVTC</sequence>
<reference evidence="2" key="1">
    <citation type="submission" date="2021-01" db="EMBL/GenBank/DDBJ databases">
        <title>Whole genome shotgun sequence of Actinocatenispora rupis NBRC 107355.</title>
        <authorList>
            <person name="Komaki H."/>
            <person name="Tamura T."/>
        </authorList>
    </citation>
    <scope>NUCLEOTIDE SEQUENCE</scope>
    <source>
        <strain evidence="2">NBRC 107355</strain>
    </source>
</reference>
<accession>A0A8J3NFF2</accession>
<keyword evidence="3" id="KW-1185">Reference proteome</keyword>
<evidence type="ECO:0000313" key="3">
    <source>
        <dbReference type="Proteomes" id="UP000612808"/>
    </source>
</evidence>
<feature type="region of interest" description="Disordered" evidence="1">
    <location>
        <begin position="108"/>
        <end position="133"/>
    </location>
</feature>